<dbReference type="EMBL" id="BGPR01161421">
    <property type="protein sequence ID" value="GBL97316.1"/>
    <property type="molecule type" value="Genomic_DNA"/>
</dbReference>
<reference evidence="2 3" key="1">
    <citation type="journal article" date="2019" name="Sci. Rep.">
        <title>Orb-weaving spider Araneus ventricosus genome elucidates the spidroin gene catalogue.</title>
        <authorList>
            <person name="Kono N."/>
            <person name="Nakamura H."/>
            <person name="Ohtoshi R."/>
            <person name="Moran D.A.P."/>
            <person name="Shinohara A."/>
            <person name="Yoshida Y."/>
            <person name="Fujiwara M."/>
            <person name="Mori M."/>
            <person name="Tomita M."/>
            <person name="Arakawa K."/>
        </authorList>
    </citation>
    <scope>NUCLEOTIDE SEQUENCE [LARGE SCALE GENOMIC DNA]</scope>
</reference>
<evidence type="ECO:0000313" key="3">
    <source>
        <dbReference type="Proteomes" id="UP000499080"/>
    </source>
</evidence>
<proteinExistence type="predicted"/>
<gene>
    <name evidence="2" type="ORF">AVEN_35657_1</name>
</gene>
<protein>
    <submittedName>
        <fullName evidence="2">Uncharacterized protein</fullName>
    </submittedName>
</protein>
<accession>A0A4Y2C139</accession>
<keyword evidence="1" id="KW-1133">Transmembrane helix</keyword>
<keyword evidence="3" id="KW-1185">Reference proteome</keyword>
<dbReference type="Proteomes" id="UP000499080">
    <property type="component" value="Unassembled WGS sequence"/>
</dbReference>
<name>A0A4Y2C139_ARAVE</name>
<feature type="transmembrane region" description="Helical" evidence="1">
    <location>
        <begin position="35"/>
        <end position="55"/>
    </location>
</feature>
<evidence type="ECO:0000256" key="1">
    <source>
        <dbReference type="SAM" id="Phobius"/>
    </source>
</evidence>
<organism evidence="2 3">
    <name type="scientific">Araneus ventricosus</name>
    <name type="common">Orbweaver spider</name>
    <name type="synonym">Epeira ventricosa</name>
    <dbReference type="NCBI Taxonomy" id="182803"/>
    <lineage>
        <taxon>Eukaryota</taxon>
        <taxon>Metazoa</taxon>
        <taxon>Ecdysozoa</taxon>
        <taxon>Arthropoda</taxon>
        <taxon>Chelicerata</taxon>
        <taxon>Arachnida</taxon>
        <taxon>Araneae</taxon>
        <taxon>Araneomorphae</taxon>
        <taxon>Entelegynae</taxon>
        <taxon>Araneoidea</taxon>
        <taxon>Araneidae</taxon>
        <taxon>Araneus</taxon>
    </lineage>
</organism>
<keyword evidence="1" id="KW-0472">Membrane</keyword>
<keyword evidence="1" id="KW-0812">Transmembrane</keyword>
<comment type="caution">
    <text evidence="2">The sequence shown here is derived from an EMBL/GenBank/DDBJ whole genome shotgun (WGS) entry which is preliminary data.</text>
</comment>
<sequence>MYNTVKEHESSSTLLFYSGMNQSGMRNTKQSHKLLGGQLLAMLFHKLIAIIVIHLQSHDLRLRLVDYRLHRFSYQGSRASDECFTWSTWTLRSSISDT</sequence>
<evidence type="ECO:0000313" key="2">
    <source>
        <dbReference type="EMBL" id="GBL97316.1"/>
    </source>
</evidence>
<dbReference type="AlphaFoldDB" id="A0A4Y2C139"/>